<sequence length="162" mass="18109">MPNGLADSTSSFLRQHADQPIDWQPWGEDAFAQARERGVPTFISIGHASCHWCHVMARESFEDPEVAAFLNANFVSFKVDREEHPAVDSVYLDAALGISGKAAGRSRSSRRPMGMRSPPVPISHRFARAARLLSSSWRRILRGSGMSRRRNSRRPRGRSPTP</sequence>
<dbReference type="PANTHER" id="PTHR42899">
    <property type="entry name" value="SPERMATOGENESIS-ASSOCIATED PROTEIN 20"/>
    <property type="match status" value="1"/>
</dbReference>
<dbReference type="Gene3D" id="3.40.30.10">
    <property type="entry name" value="Glutaredoxin"/>
    <property type="match status" value="1"/>
</dbReference>
<dbReference type="InterPro" id="IPR036249">
    <property type="entry name" value="Thioredoxin-like_sf"/>
</dbReference>
<feature type="region of interest" description="Disordered" evidence="1">
    <location>
        <begin position="141"/>
        <end position="162"/>
    </location>
</feature>
<evidence type="ECO:0000313" key="3">
    <source>
        <dbReference type="EMBL" id="KAB1642181.1"/>
    </source>
</evidence>
<dbReference type="Proteomes" id="UP000433493">
    <property type="component" value="Unassembled WGS sequence"/>
</dbReference>
<comment type="caution">
    <text evidence="3">The sequence shown here is derived from an EMBL/GenBank/DDBJ whole genome shotgun (WGS) entry which is preliminary data.</text>
</comment>
<dbReference type="Pfam" id="PF03190">
    <property type="entry name" value="Thioredox_DsbH"/>
    <property type="match status" value="1"/>
</dbReference>
<organism evidence="3 4">
    <name type="scientific">Gulosibacter chungangensis</name>
    <dbReference type="NCBI Taxonomy" id="979746"/>
    <lineage>
        <taxon>Bacteria</taxon>
        <taxon>Bacillati</taxon>
        <taxon>Actinomycetota</taxon>
        <taxon>Actinomycetes</taxon>
        <taxon>Micrococcales</taxon>
        <taxon>Microbacteriaceae</taxon>
        <taxon>Gulosibacter</taxon>
    </lineage>
</organism>
<feature type="domain" description="Spermatogenesis-associated protein 20-like TRX" evidence="2">
    <location>
        <begin position="3"/>
        <end position="101"/>
    </location>
</feature>
<accession>A0A7J5B9A0</accession>
<evidence type="ECO:0000256" key="1">
    <source>
        <dbReference type="SAM" id="MobiDB-lite"/>
    </source>
</evidence>
<dbReference type="InterPro" id="IPR004879">
    <property type="entry name" value="Ssp411-like_TRX"/>
</dbReference>
<dbReference type="OrthoDB" id="9762614at2"/>
<gene>
    <name evidence="3" type="ORF">F8O05_10165</name>
</gene>
<dbReference type="InterPro" id="IPR024705">
    <property type="entry name" value="Ssp411"/>
</dbReference>
<keyword evidence="4" id="KW-1185">Reference proteome</keyword>
<protein>
    <submittedName>
        <fullName evidence="3">DUF255 domain-containing protein</fullName>
    </submittedName>
</protein>
<dbReference type="SUPFAM" id="SSF52833">
    <property type="entry name" value="Thioredoxin-like"/>
    <property type="match status" value="1"/>
</dbReference>
<proteinExistence type="predicted"/>
<evidence type="ECO:0000259" key="2">
    <source>
        <dbReference type="Pfam" id="PF03190"/>
    </source>
</evidence>
<evidence type="ECO:0000313" key="4">
    <source>
        <dbReference type="Proteomes" id="UP000433493"/>
    </source>
</evidence>
<dbReference type="AlphaFoldDB" id="A0A7J5B9A0"/>
<dbReference type="PANTHER" id="PTHR42899:SF1">
    <property type="entry name" value="SPERMATOGENESIS-ASSOCIATED PROTEIN 20"/>
    <property type="match status" value="1"/>
</dbReference>
<dbReference type="EMBL" id="WBKB01000006">
    <property type="protein sequence ID" value="KAB1642181.1"/>
    <property type="molecule type" value="Genomic_DNA"/>
</dbReference>
<feature type="compositionally biased region" description="Basic residues" evidence="1">
    <location>
        <begin position="147"/>
        <end position="162"/>
    </location>
</feature>
<reference evidence="3 4" key="1">
    <citation type="submission" date="2019-09" db="EMBL/GenBank/DDBJ databases">
        <title>Phylogeny of genus Pseudoclavibacter and closely related genus.</title>
        <authorList>
            <person name="Li Y."/>
        </authorList>
    </citation>
    <scope>NUCLEOTIDE SEQUENCE [LARGE SCALE GENOMIC DNA]</scope>
    <source>
        <strain evidence="3 4">KCTC 13959</strain>
    </source>
</reference>
<name>A0A7J5B9A0_9MICO</name>